<reference evidence="2 3" key="1">
    <citation type="submission" date="2016-10" db="EMBL/GenBank/DDBJ databases">
        <authorList>
            <person name="Varghese N."/>
            <person name="Submissions S."/>
        </authorList>
    </citation>
    <scope>NUCLEOTIDE SEQUENCE [LARGE SCALE GENOMIC DNA]</scope>
    <source>
        <strain evidence="2 3">DSM 26672</strain>
    </source>
</reference>
<name>A0ABY0NG75_9HYPH</name>
<gene>
    <name evidence="2" type="ORF">SAMN05421844_101588</name>
</gene>
<proteinExistence type="predicted"/>
<accession>A0ABY0NG75</accession>
<sequence>MKGRNGVAKPPPKAPAAAGRAGRAPRNGAPVETFSRFVSQLAKLEAGRTKGGRDGAEGER</sequence>
<feature type="region of interest" description="Disordered" evidence="1">
    <location>
        <begin position="1"/>
        <end position="30"/>
    </location>
</feature>
<dbReference type="RefSeq" id="WP_139163476.1">
    <property type="nucleotide sequence ID" value="NZ_FNBZ01000001.1"/>
</dbReference>
<evidence type="ECO:0000313" key="2">
    <source>
        <dbReference type="EMBL" id="SDF42468.1"/>
    </source>
</evidence>
<evidence type="ECO:0000313" key="3">
    <source>
        <dbReference type="Proteomes" id="UP000199468"/>
    </source>
</evidence>
<protein>
    <submittedName>
        <fullName evidence="2">Uncharacterized protein</fullName>
    </submittedName>
</protein>
<keyword evidence="3" id="KW-1185">Reference proteome</keyword>
<organism evidence="2 3">
    <name type="scientific">Bosea robiniae</name>
    <dbReference type="NCBI Taxonomy" id="1036780"/>
    <lineage>
        <taxon>Bacteria</taxon>
        <taxon>Pseudomonadati</taxon>
        <taxon>Pseudomonadota</taxon>
        <taxon>Alphaproteobacteria</taxon>
        <taxon>Hyphomicrobiales</taxon>
        <taxon>Boseaceae</taxon>
        <taxon>Bosea</taxon>
    </lineage>
</organism>
<dbReference type="Proteomes" id="UP000199468">
    <property type="component" value="Unassembled WGS sequence"/>
</dbReference>
<dbReference type="EMBL" id="FNBZ01000001">
    <property type="protein sequence ID" value="SDF42468.1"/>
    <property type="molecule type" value="Genomic_DNA"/>
</dbReference>
<comment type="caution">
    <text evidence="2">The sequence shown here is derived from an EMBL/GenBank/DDBJ whole genome shotgun (WGS) entry which is preliminary data.</text>
</comment>
<feature type="compositionally biased region" description="Low complexity" evidence="1">
    <location>
        <begin position="15"/>
        <end position="30"/>
    </location>
</feature>
<evidence type="ECO:0000256" key="1">
    <source>
        <dbReference type="SAM" id="MobiDB-lite"/>
    </source>
</evidence>